<accession>A0ABQ4MGZ9</accession>
<keyword evidence="2" id="KW-1185">Reference proteome</keyword>
<dbReference type="RefSeq" id="WP_213656273.1">
    <property type="nucleotide sequence ID" value="NZ_BOSL01000017.1"/>
</dbReference>
<organism evidence="1 2">
    <name type="scientific">Paenibacillus vini</name>
    <dbReference type="NCBI Taxonomy" id="1476024"/>
    <lineage>
        <taxon>Bacteria</taxon>
        <taxon>Bacillati</taxon>
        <taxon>Bacillota</taxon>
        <taxon>Bacilli</taxon>
        <taxon>Bacillales</taxon>
        <taxon>Paenibacillaceae</taxon>
        <taxon>Paenibacillus</taxon>
    </lineage>
</organism>
<protein>
    <recommendedName>
        <fullName evidence="3">Phage protein</fullName>
    </recommendedName>
</protein>
<sequence length="105" mass="11467">MPYIPLKQNVTVTKPGADDGWGGTTPGAIIPYKARVTEETNVVTNQYGEEATTSLRIILDKLPDVSYDDVIAYTNELGVTVARKPESIEVKRGLNGKPLMTEVFV</sequence>
<proteinExistence type="predicted"/>
<name>A0ABQ4MGZ9_9BACL</name>
<evidence type="ECO:0000313" key="2">
    <source>
        <dbReference type="Proteomes" id="UP000679992"/>
    </source>
</evidence>
<comment type="caution">
    <text evidence="1">The sequence shown here is derived from an EMBL/GenBank/DDBJ whole genome shotgun (WGS) entry which is preliminary data.</text>
</comment>
<reference evidence="1 2" key="1">
    <citation type="submission" date="2021-03" db="EMBL/GenBank/DDBJ databases">
        <title>Antimicrobial resistance genes in bacteria isolated from Japanese honey, and their potential for conferring macrolide and lincosamide resistance in the American foulbrood pathogen Paenibacillus larvae.</title>
        <authorList>
            <person name="Okamoto M."/>
            <person name="Kumagai M."/>
            <person name="Kanamori H."/>
            <person name="Takamatsu D."/>
        </authorList>
    </citation>
    <scope>NUCLEOTIDE SEQUENCE [LARGE SCALE GENOMIC DNA]</scope>
    <source>
        <strain evidence="1 2">J42TS3</strain>
    </source>
</reference>
<evidence type="ECO:0000313" key="1">
    <source>
        <dbReference type="EMBL" id="GIP55251.1"/>
    </source>
</evidence>
<gene>
    <name evidence="1" type="ORF">J42TS3_42860</name>
</gene>
<dbReference type="Proteomes" id="UP000679992">
    <property type="component" value="Unassembled WGS sequence"/>
</dbReference>
<evidence type="ECO:0008006" key="3">
    <source>
        <dbReference type="Google" id="ProtNLM"/>
    </source>
</evidence>
<dbReference type="EMBL" id="BOSL01000017">
    <property type="protein sequence ID" value="GIP55251.1"/>
    <property type="molecule type" value="Genomic_DNA"/>
</dbReference>